<accession>A0A7W1XQ32</accession>
<dbReference type="InterPro" id="IPR030395">
    <property type="entry name" value="GP_PDE_dom"/>
</dbReference>
<dbReference type="RefSeq" id="WP_181737414.1">
    <property type="nucleotide sequence ID" value="NZ_JACEOL010000006.1"/>
</dbReference>
<evidence type="ECO:0000313" key="3">
    <source>
        <dbReference type="Proteomes" id="UP000538292"/>
    </source>
</evidence>
<dbReference type="Pfam" id="PF03009">
    <property type="entry name" value="GDPD"/>
    <property type="match status" value="1"/>
</dbReference>
<dbReference type="GO" id="GO:0006629">
    <property type="term" value="P:lipid metabolic process"/>
    <property type="evidence" value="ECO:0007669"/>
    <property type="project" value="InterPro"/>
</dbReference>
<comment type="caution">
    <text evidence="2">The sequence shown here is derived from an EMBL/GenBank/DDBJ whole genome shotgun (WGS) entry which is preliminary data.</text>
</comment>
<dbReference type="PROSITE" id="PS51704">
    <property type="entry name" value="GP_PDE"/>
    <property type="match status" value="1"/>
</dbReference>
<keyword evidence="3" id="KW-1185">Reference proteome</keyword>
<dbReference type="PANTHER" id="PTHR46211:SF1">
    <property type="entry name" value="GLYCEROPHOSPHODIESTER PHOSPHODIESTERASE, CYTOPLASMIC"/>
    <property type="match status" value="1"/>
</dbReference>
<dbReference type="EMBL" id="JACEOL010000006">
    <property type="protein sequence ID" value="MBA4601198.1"/>
    <property type="molecule type" value="Genomic_DNA"/>
</dbReference>
<organism evidence="2 3">
    <name type="scientific">Thermoactinomyces mirandus</name>
    <dbReference type="NCBI Taxonomy" id="2756294"/>
    <lineage>
        <taxon>Bacteria</taxon>
        <taxon>Bacillati</taxon>
        <taxon>Bacillota</taxon>
        <taxon>Bacilli</taxon>
        <taxon>Bacillales</taxon>
        <taxon>Thermoactinomycetaceae</taxon>
        <taxon>Thermoactinomyces</taxon>
    </lineage>
</organism>
<evidence type="ECO:0000259" key="1">
    <source>
        <dbReference type="PROSITE" id="PS51704"/>
    </source>
</evidence>
<dbReference type="InterPro" id="IPR017946">
    <property type="entry name" value="PLC-like_Pdiesterase_TIM-brl"/>
</dbReference>
<protein>
    <submittedName>
        <fullName evidence="2">Glycerophosphodiester phosphodiesterase</fullName>
    </submittedName>
</protein>
<proteinExistence type="predicted"/>
<dbReference type="AlphaFoldDB" id="A0A7W1XQ32"/>
<gene>
    <name evidence="2" type="ORF">H2C83_02420</name>
</gene>
<dbReference type="Proteomes" id="UP000538292">
    <property type="component" value="Unassembled WGS sequence"/>
</dbReference>
<dbReference type="Gene3D" id="3.20.20.190">
    <property type="entry name" value="Phosphatidylinositol (PI) phosphodiesterase"/>
    <property type="match status" value="1"/>
</dbReference>
<evidence type="ECO:0000313" key="2">
    <source>
        <dbReference type="EMBL" id="MBA4601198.1"/>
    </source>
</evidence>
<dbReference type="CDD" id="cd08563">
    <property type="entry name" value="GDPD_TtGDE_like"/>
    <property type="match status" value="1"/>
</dbReference>
<name>A0A7W1XQ32_9BACL</name>
<dbReference type="SUPFAM" id="SSF51695">
    <property type="entry name" value="PLC-like phosphodiesterases"/>
    <property type="match status" value="1"/>
</dbReference>
<sequence length="245" mass="27294">MSQTKVFAHRGFSGIAPENTMAAFEKALEAQADGIELDVHLSRDGELIVMHDEKVDRTTNGSGWIKDLTLAELKQLDNGSWFGKDYENETVPTLAEVLELVGDSDLAVNIELKNTIIPYPGLEQKVIREVERFQMQDRVILSSFRHDSLQLVKKICPAMQVGALYACGMVDPWVYAGYLGVDAIHPHYLAATEEIVAGCHRHGIRVRPYTVNEEEDMKCLISAGADAIITNYPDRLRRLLPGDGK</sequence>
<dbReference type="GO" id="GO:0008081">
    <property type="term" value="F:phosphoric diester hydrolase activity"/>
    <property type="evidence" value="ECO:0007669"/>
    <property type="project" value="InterPro"/>
</dbReference>
<dbReference type="PANTHER" id="PTHR46211">
    <property type="entry name" value="GLYCEROPHOSPHORYL DIESTER PHOSPHODIESTERASE"/>
    <property type="match status" value="1"/>
</dbReference>
<reference evidence="2 3" key="1">
    <citation type="submission" date="2020-07" db="EMBL/GenBank/DDBJ databases">
        <title>Thermoactinomyces phylogeny.</title>
        <authorList>
            <person name="Dunlap C."/>
        </authorList>
    </citation>
    <scope>NUCLEOTIDE SEQUENCE [LARGE SCALE GENOMIC DNA]</scope>
    <source>
        <strain evidence="2 3">AMNI-1</strain>
    </source>
</reference>
<feature type="domain" description="GP-PDE" evidence="1">
    <location>
        <begin position="4"/>
        <end position="240"/>
    </location>
</feature>